<dbReference type="Proteomes" id="UP000003480">
    <property type="component" value="Unassembled WGS sequence"/>
</dbReference>
<sequence length="54" mass="6483">MRQKVFRGGRVWGVRFPSLHPTPYTLFQVGRQQELPELHFLRQMTEFMSDCLMV</sequence>
<dbReference type="AlphaFoldDB" id="I4G409"/>
<comment type="caution">
    <text evidence="1">The sequence shown here is derived from an EMBL/GenBank/DDBJ whole genome shotgun (WGS) entry which is preliminary data.</text>
</comment>
<protein>
    <submittedName>
        <fullName evidence="1">Uncharacterized protein</fullName>
    </submittedName>
</protein>
<reference evidence="1 2" key="1">
    <citation type="submission" date="2012-04" db="EMBL/GenBank/DDBJ databases">
        <authorList>
            <person name="Genoscope - CEA"/>
        </authorList>
    </citation>
    <scope>NUCLEOTIDE SEQUENCE [LARGE SCALE GENOMIC DNA]</scope>
    <source>
        <strain evidence="1 2">9443</strain>
    </source>
</reference>
<evidence type="ECO:0000313" key="2">
    <source>
        <dbReference type="Proteomes" id="UP000003480"/>
    </source>
</evidence>
<name>I4G409_MICAE</name>
<evidence type="ECO:0000313" key="1">
    <source>
        <dbReference type="EMBL" id="CCI02670.1"/>
    </source>
</evidence>
<dbReference type="HOGENOM" id="CLU_3045321_0_0_3"/>
<proteinExistence type="predicted"/>
<dbReference type="EMBL" id="CAIJ01000292">
    <property type="protein sequence ID" value="CCI02670.1"/>
    <property type="molecule type" value="Genomic_DNA"/>
</dbReference>
<gene>
    <name evidence="1" type="ORF">MICAC_3610007</name>
</gene>
<accession>I4G409</accession>
<organism evidence="1 2">
    <name type="scientific">Microcystis aeruginosa PCC 9443</name>
    <dbReference type="NCBI Taxonomy" id="1160281"/>
    <lineage>
        <taxon>Bacteria</taxon>
        <taxon>Bacillati</taxon>
        <taxon>Cyanobacteriota</taxon>
        <taxon>Cyanophyceae</taxon>
        <taxon>Oscillatoriophycideae</taxon>
        <taxon>Chroococcales</taxon>
        <taxon>Microcystaceae</taxon>
        <taxon>Microcystis</taxon>
    </lineage>
</organism>